<keyword evidence="8 16" id="KW-1133">Transmembrane helix</keyword>
<feature type="disulfide bond" evidence="13">
    <location>
        <begin position="63"/>
        <end position="81"/>
    </location>
</feature>
<evidence type="ECO:0000256" key="9">
    <source>
        <dbReference type="ARBA" id="ARBA00023136"/>
    </source>
</evidence>
<dbReference type="InterPro" id="IPR036055">
    <property type="entry name" value="LDL_receptor-like_sf"/>
</dbReference>
<keyword evidence="10 13" id="KW-1015">Disulfide bond</keyword>
<dbReference type="GO" id="GO:0016324">
    <property type="term" value="C:apical plasma membrane"/>
    <property type="evidence" value="ECO:0007669"/>
    <property type="project" value="TreeGrafter"/>
</dbReference>
<protein>
    <submittedName>
        <fullName evidence="18">Low-density lipo receptor-related 2</fullName>
    </submittedName>
</protein>
<dbReference type="Gene3D" id="4.10.400.10">
    <property type="entry name" value="Low-density Lipoprotein Receptor"/>
    <property type="match status" value="13"/>
</dbReference>
<dbReference type="InterPro" id="IPR001881">
    <property type="entry name" value="EGF-like_Ca-bd_dom"/>
</dbReference>
<keyword evidence="7" id="KW-0677">Repeat</keyword>
<accession>A0A3M7RGV7</accession>
<keyword evidence="6" id="KW-0732">Signal</keyword>
<dbReference type="SUPFAM" id="SSF63825">
    <property type="entry name" value="YWTD domain"/>
    <property type="match status" value="2"/>
</dbReference>
<comment type="subcellular location">
    <subcellularLocation>
        <location evidence="1">Cell membrane</location>
        <topology evidence="1">Single-pass type I membrane protein</topology>
    </subcellularLocation>
</comment>
<dbReference type="SMART" id="SM00181">
    <property type="entry name" value="EGF"/>
    <property type="match status" value="7"/>
</dbReference>
<feature type="repeat" description="LDL-receptor class B" evidence="14">
    <location>
        <begin position="1186"/>
        <end position="1229"/>
    </location>
</feature>
<dbReference type="Pfam" id="PF14670">
    <property type="entry name" value="FXa_inhibition"/>
    <property type="match status" value="1"/>
</dbReference>
<dbReference type="SUPFAM" id="SSF57424">
    <property type="entry name" value="LDL receptor-like module"/>
    <property type="match status" value="13"/>
</dbReference>
<evidence type="ECO:0000256" key="16">
    <source>
        <dbReference type="SAM" id="Phobius"/>
    </source>
</evidence>
<feature type="disulfide bond" evidence="13">
    <location>
        <begin position="776"/>
        <end position="788"/>
    </location>
</feature>
<feature type="non-terminal residue" evidence="18">
    <location>
        <position position="1"/>
    </location>
</feature>
<evidence type="ECO:0000256" key="13">
    <source>
        <dbReference type="PROSITE-ProRule" id="PRU00124"/>
    </source>
</evidence>
<evidence type="ECO:0000256" key="1">
    <source>
        <dbReference type="ARBA" id="ARBA00004251"/>
    </source>
</evidence>
<dbReference type="InterPro" id="IPR002172">
    <property type="entry name" value="LDrepeatLR_classA_rpt"/>
</dbReference>
<feature type="domain" description="EGF-like" evidence="17">
    <location>
        <begin position="116"/>
        <end position="130"/>
    </location>
</feature>
<dbReference type="SMART" id="SM00135">
    <property type="entry name" value="LY"/>
    <property type="match status" value="10"/>
</dbReference>
<keyword evidence="4" id="KW-0254">Endocytosis</keyword>
<feature type="disulfide bond" evidence="13">
    <location>
        <begin position="552"/>
        <end position="567"/>
    </location>
</feature>
<dbReference type="STRING" id="10195.A0A3M7RGV7"/>
<dbReference type="Gene3D" id="2.10.25.10">
    <property type="entry name" value="Laminin"/>
    <property type="match status" value="3"/>
</dbReference>
<dbReference type="GO" id="GO:0043235">
    <property type="term" value="C:receptor complex"/>
    <property type="evidence" value="ECO:0007669"/>
    <property type="project" value="TreeGrafter"/>
</dbReference>
<feature type="disulfide bond" evidence="13">
    <location>
        <begin position="571"/>
        <end position="583"/>
    </location>
</feature>
<dbReference type="InterPro" id="IPR000033">
    <property type="entry name" value="LDLR_classB_rpt"/>
</dbReference>
<feature type="disulfide bond" evidence="13">
    <location>
        <begin position="610"/>
        <end position="622"/>
    </location>
</feature>
<feature type="disulfide bond" evidence="13">
    <location>
        <begin position="795"/>
        <end position="810"/>
    </location>
</feature>
<comment type="caution">
    <text evidence="18">The sequence shown here is derived from an EMBL/GenBank/DDBJ whole genome shotgun (WGS) entry which is preliminary data.</text>
</comment>
<feature type="disulfide bond" evidence="13">
    <location>
        <begin position="700"/>
        <end position="718"/>
    </location>
</feature>
<dbReference type="Pfam" id="PF00058">
    <property type="entry name" value="Ldl_recept_b"/>
    <property type="match status" value="2"/>
</dbReference>
<evidence type="ECO:0000256" key="12">
    <source>
        <dbReference type="ARBA" id="ARBA00023180"/>
    </source>
</evidence>
<keyword evidence="11 18" id="KW-0675">Receptor</keyword>
<proteinExistence type="predicted"/>
<dbReference type="FunFam" id="4.10.400.10:FF:000065">
    <property type="entry name" value="Transmembrane protease serine 7"/>
    <property type="match status" value="1"/>
</dbReference>
<dbReference type="PANTHER" id="PTHR22722:SF14">
    <property type="entry name" value="MEGALIN, ISOFORM A"/>
    <property type="match status" value="1"/>
</dbReference>
<evidence type="ECO:0000313" key="19">
    <source>
        <dbReference type="Proteomes" id="UP000276133"/>
    </source>
</evidence>
<dbReference type="InterPro" id="IPR023415">
    <property type="entry name" value="LDLR_class-A_CS"/>
</dbReference>
<evidence type="ECO:0000256" key="5">
    <source>
        <dbReference type="ARBA" id="ARBA00022692"/>
    </source>
</evidence>
<dbReference type="PROSITE" id="PS01187">
    <property type="entry name" value="EGF_CA"/>
    <property type="match status" value="2"/>
</dbReference>
<feature type="disulfide bond" evidence="13">
    <location>
        <begin position="870"/>
        <end position="888"/>
    </location>
</feature>
<feature type="disulfide bond" evidence="13">
    <location>
        <begin position="15"/>
        <end position="27"/>
    </location>
</feature>
<evidence type="ECO:0000256" key="6">
    <source>
        <dbReference type="ARBA" id="ARBA00022729"/>
    </source>
</evidence>
<feature type="region of interest" description="Disordered" evidence="15">
    <location>
        <begin position="1453"/>
        <end position="1476"/>
    </location>
</feature>
<keyword evidence="9 16" id="KW-0472">Membrane</keyword>
<dbReference type="InterPro" id="IPR018097">
    <property type="entry name" value="EGF_Ca-bd_CS"/>
</dbReference>
<feature type="disulfide bond" evidence="13">
    <location>
        <begin position="744"/>
        <end position="762"/>
    </location>
</feature>
<feature type="disulfide bond" evidence="13">
    <location>
        <begin position="737"/>
        <end position="749"/>
    </location>
</feature>
<feature type="repeat" description="LDL-receptor class B" evidence="14">
    <location>
        <begin position="1230"/>
        <end position="1272"/>
    </location>
</feature>
<dbReference type="InterPro" id="IPR000152">
    <property type="entry name" value="EGF-type_Asp/Asn_hydroxyl_site"/>
</dbReference>
<organism evidence="18 19">
    <name type="scientific">Brachionus plicatilis</name>
    <name type="common">Marine rotifer</name>
    <name type="synonym">Brachionus muelleri</name>
    <dbReference type="NCBI Taxonomy" id="10195"/>
    <lineage>
        <taxon>Eukaryota</taxon>
        <taxon>Metazoa</taxon>
        <taxon>Spiralia</taxon>
        <taxon>Gnathifera</taxon>
        <taxon>Rotifera</taxon>
        <taxon>Eurotatoria</taxon>
        <taxon>Monogononta</taxon>
        <taxon>Pseudotrocha</taxon>
        <taxon>Ploima</taxon>
        <taxon>Brachionidae</taxon>
        <taxon>Brachionus</taxon>
    </lineage>
</organism>
<dbReference type="PANTHER" id="PTHR22722">
    <property type="entry name" value="LOW-DENSITY LIPOPROTEIN RECEPTOR-RELATED PROTEIN 2-RELATED"/>
    <property type="match status" value="1"/>
</dbReference>
<dbReference type="SMART" id="SM00179">
    <property type="entry name" value="EGF_CA"/>
    <property type="match status" value="4"/>
</dbReference>
<evidence type="ECO:0000256" key="8">
    <source>
        <dbReference type="ARBA" id="ARBA00022989"/>
    </source>
</evidence>
<dbReference type="GO" id="GO:0006898">
    <property type="term" value="P:receptor-mediated endocytosis"/>
    <property type="evidence" value="ECO:0007669"/>
    <property type="project" value="TreeGrafter"/>
</dbReference>
<dbReference type="FunFam" id="2.10.25.10:FF:000009">
    <property type="entry name" value="Low-density lipoprotein receptor isoform 1"/>
    <property type="match status" value="1"/>
</dbReference>
<feature type="disulfide bond" evidence="13">
    <location>
        <begin position="22"/>
        <end position="40"/>
    </location>
</feature>
<keyword evidence="3" id="KW-0245">EGF-like domain</keyword>
<dbReference type="SMART" id="SM00192">
    <property type="entry name" value="LDLa"/>
    <property type="match status" value="13"/>
</dbReference>
<feature type="disulfide bond" evidence="13">
    <location>
        <begin position="590"/>
        <end position="605"/>
    </location>
</feature>
<keyword evidence="12" id="KW-0325">Glycoprotein</keyword>
<dbReference type="OrthoDB" id="21182at2759"/>
<evidence type="ECO:0000256" key="3">
    <source>
        <dbReference type="ARBA" id="ARBA00022536"/>
    </source>
</evidence>
<feature type="repeat" description="LDL-receptor class B" evidence="14">
    <location>
        <begin position="356"/>
        <end position="399"/>
    </location>
</feature>
<keyword evidence="5 16" id="KW-0812">Transmembrane</keyword>
<dbReference type="InterPro" id="IPR049883">
    <property type="entry name" value="NOTCH1_EGF-like"/>
</dbReference>
<evidence type="ECO:0000256" key="4">
    <source>
        <dbReference type="ARBA" id="ARBA00022583"/>
    </source>
</evidence>
<feature type="disulfide bond" evidence="13">
    <location>
        <begin position="533"/>
        <end position="545"/>
    </location>
</feature>
<dbReference type="PROSITE" id="PS01186">
    <property type="entry name" value="EGF_2"/>
    <property type="match status" value="1"/>
</dbReference>
<dbReference type="InterPro" id="IPR011042">
    <property type="entry name" value="6-blade_b-propeller_TolB-like"/>
</dbReference>
<feature type="disulfide bond" evidence="13">
    <location>
        <begin position="578"/>
        <end position="596"/>
    </location>
</feature>
<dbReference type="Pfam" id="PF07645">
    <property type="entry name" value="EGF_CA"/>
    <property type="match status" value="3"/>
</dbReference>
<dbReference type="Gene3D" id="2.120.10.30">
    <property type="entry name" value="TolB, C-terminal domain"/>
    <property type="match status" value="2"/>
</dbReference>
<dbReference type="InterPro" id="IPR000742">
    <property type="entry name" value="EGF"/>
</dbReference>
<feature type="disulfide bond" evidence="13">
    <location>
        <begin position="756"/>
        <end position="771"/>
    </location>
</feature>
<reference evidence="18 19" key="1">
    <citation type="journal article" date="2018" name="Sci. Rep.">
        <title>Genomic signatures of local adaptation to the degree of environmental predictability in rotifers.</title>
        <authorList>
            <person name="Franch-Gras L."/>
            <person name="Hahn C."/>
            <person name="Garcia-Roger E.M."/>
            <person name="Carmona M.J."/>
            <person name="Serra M."/>
            <person name="Gomez A."/>
        </authorList>
    </citation>
    <scope>NUCLEOTIDE SEQUENCE [LARGE SCALE GENOMIC DNA]</scope>
    <source>
        <strain evidence="18">HYR1</strain>
    </source>
</reference>
<dbReference type="PROSITE" id="PS50068">
    <property type="entry name" value="LDLRA_2"/>
    <property type="match status" value="13"/>
</dbReference>
<dbReference type="SUPFAM" id="SSF57196">
    <property type="entry name" value="EGF/Laminin"/>
    <property type="match status" value="4"/>
</dbReference>
<evidence type="ECO:0000256" key="11">
    <source>
        <dbReference type="ARBA" id="ARBA00023170"/>
    </source>
</evidence>
<dbReference type="EMBL" id="REGN01003397">
    <property type="protein sequence ID" value="RNA22802.1"/>
    <property type="molecule type" value="Genomic_DNA"/>
</dbReference>
<feature type="disulfide bond" evidence="13">
    <location>
        <begin position="783"/>
        <end position="801"/>
    </location>
</feature>
<dbReference type="GO" id="GO:0005509">
    <property type="term" value="F:calcium ion binding"/>
    <property type="evidence" value="ECO:0007669"/>
    <property type="project" value="InterPro"/>
</dbReference>
<sequence length="1476" mass="166172">GDGSDEPHNCTYRECSNSQFRCDNQRCISQSLKCNGRNDCIDNSDEKAESCDNATCPQGQYTCKNKKCITNDLVCNQQNDCEDNSDESRCGINECVSPILNRCQHICRDTLTSYECLCRPGFKIVNKFYCVDINECTETPYVCSQLCENTLGSYNCKCAPGYEKSSIGTTECKIIGPQIEANLLFSNSYYLRNLSLNTLNYNLIKDGFGLAKGIAYNYNESQIYLIDSYKRELIRLNLDTSLTNVVIGEDVLLNDLMGDETDIGFDWISKKIYYLNSNKLVVVDKNGHYKTALLDSKFLINAVSLSIDPIEGYIFISDSSFPPFIARVKLNGENFTKIITQNLGSAVSLSLDLVTKRIFWTDTHLRHIEFSDYNGNNRFIAIHTNQTAYPFALTYYQGMIYWTDLSEHSIYSANALNGKNKTTIRQSTAHMVFDMNVYHYSLQPNGHNPCGTNNGGCSHLCLIGGAPGSNFTCACPESFVLHDDKKTCTANCGSWYFRCGMPDEKCVPFFFKCDGETDCRDGSDELNCPRRTCPIGSFQCNNSQCISFSQLCNGHDDCMDGSDEQSCPDGCPPGRFECPNKRCIPNYRVCDGRNDCGDSADELSCANMTCPAGKFQCNSGHCIEASYYCDEDFDCADRSDEPAYTCRNRPCPSGWSRCGNNSYKCISKNQFCDGYPDCPAGDDETEEKCPSCHPTGDFKCANNRCIMLSLRCNSVDDCGDNSDESSELCSTIGRRECTESEFRCSNGHCIRDLWRCDHNDDCGDNSDELNCESHSCHSDQWQCKSGHCISAYQHCNGVRNCLDFSDETSCPPKFPNGTYCNLFQFTCNNTFCIKSDYMCDGDNDCGDNSDELLSLCSSYNCTKEKDRFRCKNGLCIYADNVCNGFSDCSDGSDEDFSINGPCKREHLTCNEDQFKCALNHHCIPVEYVCDQDLDCGEDDQSDEIGCYNNQTIKTDSDMSCSSNSSLCEHECTNLANKNGFFCSCHHGFKMVKANGTSSIHRHTCEDIDECQTIEMNHCTHLCLNTKGSFECKCAENYLDMHRDGSVCEASWKEDYILLIAYGSEIRQLRPNITDYVYSTLIEKQESVTTFDFDILERHLYWIDGTTLKRSFIPRSRYSLATEQQLGDFKNFQIESISVDWLSKNVYLYDSKSKSIKVMKSDGRYLKTLITSFCGYVTNLVANPLTGRLFWINSDPEHSIVSSRMNGEDIKLLVTSHLDHPYGLAIDFITNRLYWSDYRRSMMESVKFDGSDRSYFVHNGLRNPYSIDIFENKVYFLARDSGAISSVDKYGRGAVNKLLDKLDLVEEIKVFHSFKIPKHKKNPCSNSSCSHLCLLKSDTDYECSCPDDGKFLDGEVSTCDSALEEVRESPLACKCLNCWCWYNNHGVHQKCLPGWKGDLCDVNSEQASKAIVDKVKTASLITIPIVVIAILVISLFGLYSYKKKSERSNIVESSSGITSFPRTPHNSEITPTEINQP</sequence>
<dbReference type="FunFam" id="2.120.10.30:FF:000241">
    <property type="entry name" value="Low-density lipoprotein receptor-related protein 6"/>
    <property type="match status" value="1"/>
</dbReference>
<dbReference type="Pfam" id="PF00057">
    <property type="entry name" value="Ldl_recept_a"/>
    <property type="match status" value="12"/>
</dbReference>
<evidence type="ECO:0000313" key="18">
    <source>
        <dbReference type="EMBL" id="RNA22802.1"/>
    </source>
</evidence>
<evidence type="ECO:0000256" key="7">
    <source>
        <dbReference type="ARBA" id="ARBA00022737"/>
    </source>
</evidence>
<evidence type="ECO:0000256" key="14">
    <source>
        <dbReference type="PROSITE-ProRule" id="PRU00461"/>
    </source>
</evidence>
<feature type="non-terminal residue" evidence="18">
    <location>
        <position position="1476"/>
    </location>
</feature>
<comment type="caution">
    <text evidence="13">Lacks conserved residue(s) required for the propagation of feature annotation.</text>
</comment>
<evidence type="ECO:0000256" key="10">
    <source>
        <dbReference type="ARBA" id="ARBA00023157"/>
    </source>
</evidence>
<feature type="disulfide bond" evidence="13">
    <location>
        <begin position="75"/>
        <end position="90"/>
    </location>
</feature>
<dbReference type="FunFam" id="4.10.400.10:FF:000034">
    <property type="entry name" value="Low-density lipoprotein receptor-related protein 2"/>
    <property type="match status" value="1"/>
</dbReference>
<feature type="disulfide bond" evidence="13">
    <location>
        <begin position="56"/>
        <end position="68"/>
    </location>
</feature>
<dbReference type="Proteomes" id="UP000276133">
    <property type="component" value="Unassembled WGS sequence"/>
</dbReference>
<evidence type="ECO:0000256" key="2">
    <source>
        <dbReference type="ARBA" id="ARBA00022475"/>
    </source>
</evidence>
<dbReference type="PROSITE" id="PS51120">
    <property type="entry name" value="LDLRB"/>
    <property type="match status" value="3"/>
</dbReference>
<evidence type="ECO:0000259" key="17">
    <source>
        <dbReference type="PROSITE" id="PS01186"/>
    </source>
</evidence>
<name>A0A3M7RGV7_BRAPC</name>
<feature type="disulfide bond" evidence="13">
    <location>
        <begin position="617"/>
        <end position="635"/>
    </location>
</feature>
<dbReference type="InterPro" id="IPR051221">
    <property type="entry name" value="LDLR-related"/>
</dbReference>
<feature type="disulfide bond" evidence="13">
    <location>
        <begin position="827"/>
        <end position="845"/>
    </location>
</feature>
<evidence type="ECO:0000256" key="15">
    <source>
        <dbReference type="SAM" id="MobiDB-lite"/>
    </source>
</evidence>
<feature type="disulfide bond" evidence="13">
    <location>
        <begin position="513"/>
        <end position="528"/>
    </location>
</feature>
<dbReference type="GO" id="GO:0042562">
    <property type="term" value="F:hormone binding"/>
    <property type="evidence" value="ECO:0007669"/>
    <property type="project" value="TreeGrafter"/>
</dbReference>
<keyword evidence="19" id="KW-1185">Reference proteome</keyword>
<dbReference type="PROSITE" id="PS00010">
    <property type="entry name" value="ASX_HYDROXYL"/>
    <property type="match status" value="1"/>
</dbReference>
<gene>
    <name evidence="18" type="ORF">BpHYR1_051165</name>
</gene>
<keyword evidence="2" id="KW-1003">Cell membrane</keyword>
<feature type="disulfide bond" evidence="13">
    <location>
        <begin position="820"/>
        <end position="832"/>
    </location>
</feature>
<dbReference type="PRINTS" id="PR00261">
    <property type="entry name" value="LDLRECEPTOR"/>
</dbReference>
<feature type="transmembrane region" description="Helical" evidence="16">
    <location>
        <begin position="1417"/>
        <end position="1438"/>
    </location>
</feature>
<dbReference type="PROSITE" id="PS01209">
    <property type="entry name" value="LDLRA_1"/>
    <property type="match status" value="5"/>
</dbReference>
<feature type="disulfide bond" evidence="13">
    <location>
        <begin position="540"/>
        <end position="558"/>
    </location>
</feature>
<dbReference type="CDD" id="cd00112">
    <property type="entry name" value="LDLa"/>
    <property type="match status" value="13"/>
</dbReference>